<proteinExistence type="evidence at transcript level"/>
<reference evidence="2" key="2">
    <citation type="submission" date="2008-02" db="EMBL/GenBank/DDBJ databases">
        <authorList>
            <person name="Chain F.J.J."/>
            <person name="Ilieva D."/>
            <person name="Evans B.J."/>
        </authorList>
    </citation>
    <scope>NUCLEOTIDE SEQUENCE</scope>
    <source>
        <tissue evidence="2">Testis</tissue>
    </source>
</reference>
<organism evidence="2">
    <name type="scientific">Xenopus borealis</name>
    <name type="common">Kenyan clawed frog</name>
    <dbReference type="NCBI Taxonomy" id="8354"/>
    <lineage>
        <taxon>Eukaryota</taxon>
        <taxon>Metazoa</taxon>
        <taxon>Chordata</taxon>
        <taxon>Craniata</taxon>
        <taxon>Vertebrata</taxon>
        <taxon>Euteleostomi</taxon>
        <taxon>Amphibia</taxon>
        <taxon>Batrachia</taxon>
        <taxon>Anura</taxon>
        <taxon>Pipoidea</taxon>
        <taxon>Pipidae</taxon>
        <taxon>Xenopodinae</taxon>
        <taxon>Xenopus</taxon>
        <taxon>Xenopus</taxon>
    </lineage>
</organism>
<gene>
    <name evidence="2" type="primary">Rrbp1alpha</name>
</gene>
<protein>
    <submittedName>
        <fullName evidence="2">Ribosome-bindinG-protein 1 alpha</fullName>
    </submittedName>
</protein>
<reference evidence="2" key="1">
    <citation type="journal article" date="2008" name="BMC Evol. Biol.">
        <title>Duplicate gene evolution and expression in the wake of vertebrate allopolyploidization.</title>
        <authorList>
            <person name="Chain F.J."/>
            <person name="Ilieva D."/>
            <person name="Evans B.J."/>
        </authorList>
    </citation>
    <scope>NUCLEOTIDE SEQUENCE</scope>
    <source>
        <tissue evidence="2">Testis</tissue>
    </source>
</reference>
<feature type="non-terminal residue" evidence="2">
    <location>
        <position position="1"/>
    </location>
</feature>
<sequence length="30" mass="3457">NLQDQSTLAEMQEQKAVHSLQEELEKLKST</sequence>
<dbReference type="AlphaFoldDB" id="B2L5F7"/>
<evidence type="ECO:0000313" key="2">
    <source>
        <dbReference type="EMBL" id="ACC55167.1"/>
    </source>
</evidence>
<feature type="compositionally biased region" description="Basic and acidic residues" evidence="1">
    <location>
        <begin position="12"/>
        <end position="30"/>
    </location>
</feature>
<feature type="non-terminal residue" evidence="2">
    <location>
        <position position="30"/>
    </location>
</feature>
<feature type="region of interest" description="Disordered" evidence="1">
    <location>
        <begin position="1"/>
        <end position="30"/>
    </location>
</feature>
<name>B2L5F7_XENBO</name>
<evidence type="ECO:0000256" key="1">
    <source>
        <dbReference type="SAM" id="MobiDB-lite"/>
    </source>
</evidence>
<accession>B2L5F7</accession>
<dbReference type="EMBL" id="EU441825">
    <property type="protein sequence ID" value="ACC55167.1"/>
    <property type="molecule type" value="mRNA"/>
</dbReference>